<accession>A0A448MPR7</accession>
<dbReference type="Pfam" id="PF07030">
    <property type="entry name" value="Phage_Mu_Gp36"/>
    <property type="match status" value="1"/>
</dbReference>
<dbReference type="EMBL" id="LR134405">
    <property type="protein sequence ID" value="VEH67141.1"/>
    <property type="molecule type" value="Genomic_DNA"/>
</dbReference>
<name>A0A448MPR7_9PAST</name>
<evidence type="ECO:0000313" key="1">
    <source>
        <dbReference type="EMBL" id="VEH67141.1"/>
    </source>
</evidence>
<dbReference type="Pfam" id="PF08873">
    <property type="entry name" value="Phage_Mu_Gp37"/>
    <property type="match status" value="1"/>
</dbReference>
<dbReference type="AlphaFoldDB" id="A0A448MPR7"/>
<sequence>MNYASVEDFVLRVGEVQAIELTDRDLLGEVNENLLEVALADSSSQIDGYLAARYTLPLATVPQNLVRLCCDLARYRLASMSGVVITDEIIERYKLSLKELQDISTGKVSLGLPLADEGADGQDNGVIFTNPKIGFLAVITQIEQALVERLQRGLGRLVSTVKSYGGELDDESLSTSRLPMCLVTFGGARIERMGTNARRHQSTANFVIIVAVNSLRSNLAARQGAWISVKLGLIS</sequence>
<dbReference type="KEGG" id="rpne:NCTC8284_02327"/>
<dbReference type="Proteomes" id="UP000278733">
    <property type="component" value="Chromosome"/>
</dbReference>
<proteinExistence type="predicted"/>
<reference evidence="1 2" key="1">
    <citation type="submission" date="2018-12" db="EMBL/GenBank/DDBJ databases">
        <authorList>
            <consortium name="Pathogen Informatics"/>
        </authorList>
    </citation>
    <scope>NUCLEOTIDE SEQUENCE [LARGE SCALE GENOMIC DNA]</scope>
    <source>
        <strain evidence="1 2">NCTC8284</strain>
    </source>
</reference>
<protein>
    <submittedName>
        <fullName evidence="1">Mu-like prophage protein gp36</fullName>
    </submittedName>
</protein>
<gene>
    <name evidence="1" type="ORF">NCTC8284_02327</name>
</gene>
<dbReference type="InterPro" id="IPR009752">
    <property type="entry name" value="Phage_Mu_GpJ"/>
</dbReference>
<dbReference type="InterPro" id="IPR014972">
    <property type="entry name" value="Phage_Mu_Gp37"/>
</dbReference>
<evidence type="ECO:0000313" key="2">
    <source>
        <dbReference type="Proteomes" id="UP000278733"/>
    </source>
</evidence>
<organism evidence="1 2">
    <name type="scientific">Rodentibacter pneumotropicus</name>
    <dbReference type="NCBI Taxonomy" id="758"/>
    <lineage>
        <taxon>Bacteria</taxon>
        <taxon>Pseudomonadati</taxon>
        <taxon>Pseudomonadota</taxon>
        <taxon>Gammaproteobacteria</taxon>
        <taxon>Pasteurellales</taxon>
        <taxon>Pasteurellaceae</taxon>
        <taxon>Rodentibacter</taxon>
    </lineage>
</organism>